<protein>
    <recommendedName>
        <fullName evidence="3">BTB domain-containing protein</fullName>
    </recommendedName>
</protein>
<evidence type="ECO:0008006" key="3">
    <source>
        <dbReference type="Google" id="ProtNLM"/>
    </source>
</evidence>
<dbReference type="Gene3D" id="3.30.710.10">
    <property type="entry name" value="Potassium Channel Kv1.1, Chain A"/>
    <property type="match status" value="1"/>
</dbReference>
<keyword evidence="2" id="KW-1185">Reference proteome</keyword>
<proteinExistence type="predicted"/>
<dbReference type="SUPFAM" id="SSF54695">
    <property type="entry name" value="POZ domain"/>
    <property type="match status" value="1"/>
</dbReference>
<evidence type="ECO:0000313" key="2">
    <source>
        <dbReference type="Proteomes" id="UP000076727"/>
    </source>
</evidence>
<dbReference type="InterPro" id="IPR011333">
    <property type="entry name" value="SKP1/BTB/POZ_sf"/>
</dbReference>
<accession>A0A165N846</accession>
<dbReference type="AlphaFoldDB" id="A0A165N846"/>
<dbReference type="OrthoDB" id="3036049at2759"/>
<name>A0A165N846_9APHY</name>
<sequence length="341" mass="38113">MDPSKRHFFGDGSVAQGTGFCVYRELLAKRSQVFRDLFSVPQPEDSQLISGCPVVHLSDTPAALKELFCALLYRKKYTHADDAELDVLLYRIRLAHKYGIDDLLVDSVQQLKELWPTNVALWSKVQRAYKYSSWAITAVNLARLTDTHLVLPSALYVCCQLPEKTLFDGAAHSDVTVDVLCPEDLQRCVKAKVQFTQMRMDYVHTTFSTSSRSNSCATEPSCTQAFDRIKEGAVEHASAEGMEVGVFEPWDDILNGHDADETDDPDALTLCRSCLEAVDANVMVYLFFTWVDLPRYVGVKLASGAWPGNFPEKEPETYRRIREEAEKVASTGRASGDLPPG</sequence>
<gene>
    <name evidence="1" type="ORF">DAEQUDRAFT_767861</name>
</gene>
<evidence type="ECO:0000313" key="1">
    <source>
        <dbReference type="EMBL" id="KZT66639.1"/>
    </source>
</evidence>
<dbReference type="STRING" id="1314783.A0A165N846"/>
<reference evidence="1 2" key="1">
    <citation type="journal article" date="2016" name="Mol. Biol. Evol.">
        <title>Comparative Genomics of Early-Diverging Mushroom-Forming Fungi Provides Insights into the Origins of Lignocellulose Decay Capabilities.</title>
        <authorList>
            <person name="Nagy L.G."/>
            <person name="Riley R."/>
            <person name="Tritt A."/>
            <person name="Adam C."/>
            <person name="Daum C."/>
            <person name="Floudas D."/>
            <person name="Sun H."/>
            <person name="Yadav J.S."/>
            <person name="Pangilinan J."/>
            <person name="Larsson K.H."/>
            <person name="Matsuura K."/>
            <person name="Barry K."/>
            <person name="Labutti K."/>
            <person name="Kuo R."/>
            <person name="Ohm R.A."/>
            <person name="Bhattacharya S.S."/>
            <person name="Shirouzu T."/>
            <person name="Yoshinaga Y."/>
            <person name="Martin F.M."/>
            <person name="Grigoriev I.V."/>
            <person name="Hibbett D.S."/>
        </authorList>
    </citation>
    <scope>NUCLEOTIDE SEQUENCE [LARGE SCALE GENOMIC DNA]</scope>
    <source>
        <strain evidence="1 2">L-15889</strain>
    </source>
</reference>
<organism evidence="1 2">
    <name type="scientific">Daedalea quercina L-15889</name>
    <dbReference type="NCBI Taxonomy" id="1314783"/>
    <lineage>
        <taxon>Eukaryota</taxon>
        <taxon>Fungi</taxon>
        <taxon>Dikarya</taxon>
        <taxon>Basidiomycota</taxon>
        <taxon>Agaricomycotina</taxon>
        <taxon>Agaricomycetes</taxon>
        <taxon>Polyporales</taxon>
        <taxon>Fomitopsis</taxon>
    </lineage>
</organism>
<dbReference type="EMBL" id="KV429086">
    <property type="protein sequence ID" value="KZT66639.1"/>
    <property type="molecule type" value="Genomic_DNA"/>
</dbReference>
<dbReference type="Proteomes" id="UP000076727">
    <property type="component" value="Unassembled WGS sequence"/>
</dbReference>